<evidence type="ECO:0000313" key="3">
    <source>
        <dbReference type="Proteomes" id="UP000236161"/>
    </source>
</evidence>
<feature type="compositionally biased region" description="Acidic residues" evidence="1">
    <location>
        <begin position="162"/>
        <end position="179"/>
    </location>
</feature>
<dbReference type="AlphaFoldDB" id="A0A2I0BAR6"/>
<protein>
    <submittedName>
        <fullName evidence="2">Uncharacterized protein</fullName>
    </submittedName>
</protein>
<reference evidence="2 3" key="1">
    <citation type="journal article" date="2017" name="Nature">
        <title>The Apostasia genome and the evolution of orchids.</title>
        <authorList>
            <person name="Zhang G.Q."/>
            <person name="Liu K.W."/>
            <person name="Li Z."/>
            <person name="Lohaus R."/>
            <person name="Hsiao Y.Y."/>
            <person name="Niu S.C."/>
            <person name="Wang J.Y."/>
            <person name="Lin Y.C."/>
            <person name="Xu Q."/>
            <person name="Chen L.J."/>
            <person name="Yoshida K."/>
            <person name="Fujiwara S."/>
            <person name="Wang Z.W."/>
            <person name="Zhang Y.Q."/>
            <person name="Mitsuda N."/>
            <person name="Wang M."/>
            <person name="Liu G.H."/>
            <person name="Pecoraro L."/>
            <person name="Huang H.X."/>
            <person name="Xiao X.J."/>
            <person name="Lin M."/>
            <person name="Wu X.Y."/>
            <person name="Wu W.L."/>
            <person name="Chen Y.Y."/>
            <person name="Chang S.B."/>
            <person name="Sakamoto S."/>
            <person name="Ohme-Takagi M."/>
            <person name="Yagi M."/>
            <person name="Zeng S.J."/>
            <person name="Shen C.Y."/>
            <person name="Yeh C.M."/>
            <person name="Luo Y.B."/>
            <person name="Tsai W.C."/>
            <person name="Van de Peer Y."/>
            <person name="Liu Z.J."/>
        </authorList>
    </citation>
    <scope>NUCLEOTIDE SEQUENCE [LARGE SCALE GENOMIC DNA]</scope>
    <source>
        <strain evidence="3">cv. Shenzhen</strain>
        <tissue evidence="2">Stem</tissue>
    </source>
</reference>
<organism evidence="2 3">
    <name type="scientific">Apostasia shenzhenica</name>
    <dbReference type="NCBI Taxonomy" id="1088818"/>
    <lineage>
        <taxon>Eukaryota</taxon>
        <taxon>Viridiplantae</taxon>
        <taxon>Streptophyta</taxon>
        <taxon>Embryophyta</taxon>
        <taxon>Tracheophyta</taxon>
        <taxon>Spermatophyta</taxon>
        <taxon>Magnoliopsida</taxon>
        <taxon>Liliopsida</taxon>
        <taxon>Asparagales</taxon>
        <taxon>Orchidaceae</taxon>
        <taxon>Apostasioideae</taxon>
        <taxon>Apostasia</taxon>
    </lineage>
</organism>
<dbReference type="GO" id="GO:0015031">
    <property type="term" value="P:protein transport"/>
    <property type="evidence" value="ECO:0007669"/>
    <property type="project" value="InterPro"/>
</dbReference>
<dbReference type="InterPro" id="IPR005061">
    <property type="entry name" value="Ist1"/>
</dbReference>
<dbReference type="PANTHER" id="PTHR12161:SF16">
    <property type="entry name" value="REGULATOR OF VPS4 ACTIVITY IN THE MVB PATHWAY PROTEIN"/>
    <property type="match status" value="1"/>
</dbReference>
<dbReference type="OrthoDB" id="29853at2759"/>
<feature type="region of interest" description="Disordered" evidence="1">
    <location>
        <begin position="98"/>
        <end position="211"/>
    </location>
</feature>
<feature type="compositionally biased region" description="Polar residues" evidence="1">
    <location>
        <begin position="200"/>
        <end position="211"/>
    </location>
</feature>
<accession>A0A2I0BAR6</accession>
<dbReference type="Proteomes" id="UP000236161">
    <property type="component" value="Unassembled WGS sequence"/>
</dbReference>
<dbReference type="STRING" id="1088818.A0A2I0BAR6"/>
<evidence type="ECO:0000256" key="1">
    <source>
        <dbReference type="SAM" id="MobiDB-lite"/>
    </source>
</evidence>
<feature type="compositionally biased region" description="Low complexity" evidence="1">
    <location>
        <begin position="122"/>
        <end position="136"/>
    </location>
</feature>
<proteinExistence type="predicted"/>
<dbReference type="PANTHER" id="PTHR12161">
    <property type="entry name" value="IST1 FAMILY MEMBER"/>
    <property type="match status" value="1"/>
</dbReference>
<sequence length="211" mass="22765">MVQKLSTRQPSLEIRAKVTKEIAMERGIRFELIGSFSEDSEVDQNSIQQTDSVTMNQEKFRDVGSAAQAAFESATCAAAAAKAAVELLRSESQGQLEHLVGNAESTTKKKPIQKGSGNGCHSPLSASSSSDSNGFSLEREKKEEGVLFDGSESDMEKKNAAGDEEDVDMEMESPEQEDEGSSRVCPAPIQSFLAADNALVRSNPSSVRTRR</sequence>
<dbReference type="EMBL" id="KZ451899">
    <property type="protein sequence ID" value="PKA64880.1"/>
    <property type="molecule type" value="Genomic_DNA"/>
</dbReference>
<gene>
    <name evidence="2" type="ORF">AXF42_Ash011482</name>
</gene>
<evidence type="ECO:0000313" key="2">
    <source>
        <dbReference type="EMBL" id="PKA64880.1"/>
    </source>
</evidence>
<keyword evidence="3" id="KW-1185">Reference proteome</keyword>
<name>A0A2I0BAR6_9ASPA</name>